<dbReference type="InterPro" id="IPR029071">
    <property type="entry name" value="Ubiquitin-like_domsf"/>
</dbReference>
<comment type="caution">
    <text evidence="5">The sequence shown here is derived from an EMBL/GenBank/DDBJ whole genome shotgun (WGS) entry which is preliminary data.</text>
</comment>
<feature type="domain" description="Ubiquitin-like" evidence="4">
    <location>
        <begin position="306"/>
        <end position="381"/>
    </location>
</feature>
<dbReference type="GO" id="GO:0031386">
    <property type="term" value="F:protein tag activity"/>
    <property type="evidence" value="ECO:0000318"/>
    <property type="project" value="GO_Central"/>
</dbReference>
<dbReference type="AlphaFoldDB" id="A0A9K3JZF1"/>
<dbReference type="FunFam" id="3.10.20.90:FF:000160">
    <property type="entry name" value="Polyubiquitin-C"/>
    <property type="match status" value="1"/>
</dbReference>
<evidence type="ECO:0000256" key="3">
    <source>
        <dbReference type="SAM" id="MobiDB-lite"/>
    </source>
</evidence>
<dbReference type="Pfam" id="PF00240">
    <property type="entry name" value="ubiquitin"/>
    <property type="match status" value="5"/>
</dbReference>
<dbReference type="GO" id="GO:0003729">
    <property type="term" value="F:mRNA binding"/>
    <property type="evidence" value="ECO:0007669"/>
    <property type="project" value="UniProtKB-ARBA"/>
</dbReference>
<dbReference type="Gene3D" id="3.10.20.90">
    <property type="entry name" value="Phosphatidylinositol 3-kinase Catalytic Subunit, Chain A, domain 1"/>
    <property type="match status" value="5"/>
</dbReference>
<dbReference type="Gramene" id="mRNA:HanXRQr2_Chr01g0038341">
    <property type="protein sequence ID" value="mRNA:HanXRQr2_Chr01g0038341"/>
    <property type="gene ID" value="HanXRQr2_Chr01g0038341"/>
</dbReference>
<feature type="domain" description="Ubiquitin-like" evidence="4">
    <location>
        <begin position="382"/>
        <end position="461"/>
    </location>
</feature>
<feature type="domain" description="Ubiquitin-like" evidence="4">
    <location>
        <begin position="143"/>
        <end position="215"/>
    </location>
</feature>
<dbReference type="Proteomes" id="UP000215914">
    <property type="component" value="Unassembled WGS sequence"/>
</dbReference>
<feature type="region of interest" description="Disordered" evidence="3">
    <location>
        <begin position="1"/>
        <end position="24"/>
    </location>
</feature>
<dbReference type="CDD" id="cd17039">
    <property type="entry name" value="Ubl_ubiquitin_like"/>
    <property type="match status" value="1"/>
</dbReference>
<dbReference type="GO" id="GO:0019941">
    <property type="term" value="P:modification-dependent protein catabolic process"/>
    <property type="evidence" value="ECO:0000318"/>
    <property type="project" value="GO_Central"/>
</dbReference>
<feature type="domain" description="Ubiquitin-like" evidence="4">
    <location>
        <begin position="69"/>
        <end position="141"/>
    </location>
</feature>
<organism evidence="5 6">
    <name type="scientific">Helianthus annuus</name>
    <name type="common">Common sunflower</name>
    <dbReference type="NCBI Taxonomy" id="4232"/>
    <lineage>
        <taxon>Eukaryota</taxon>
        <taxon>Viridiplantae</taxon>
        <taxon>Streptophyta</taxon>
        <taxon>Embryophyta</taxon>
        <taxon>Tracheophyta</taxon>
        <taxon>Spermatophyta</taxon>
        <taxon>Magnoliopsida</taxon>
        <taxon>eudicotyledons</taxon>
        <taxon>Gunneridae</taxon>
        <taxon>Pentapetalae</taxon>
        <taxon>asterids</taxon>
        <taxon>campanulids</taxon>
        <taxon>Asterales</taxon>
        <taxon>Asteraceae</taxon>
        <taxon>Asteroideae</taxon>
        <taxon>Heliantheae alliance</taxon>
        <taxon>Heliantheae</taxon>
        <taxon>Helianthus</taxon>
    </lineage>
</organism>
<name>A0A9K3JZF1_HELAN</name>
<dbReference type="GO" id="GO:0031625">
    <property type="term" value="F:ubiquitin protein ligase binding"/>
    <property type="evidence" value="ECO:0000318"/>
    <property type="project" value="GO_Central"/>
</dbReference>
<dbReference type="PANTHER" id="PTHR10666">
    <property type="entry name" value="UBIQUITIN"/>
    <property type="match status" value="1"/>
</dbReference>
<dbReference type="GO" id="GO:0005634">
    <property type="term" value="C:nucleus"/>
    <property type="evidence" value="ECO:0000318"/>
    <property type="project" value="GO_Central"/>
</dbReference>
<accession>A0A9K3JZF1</accession>
<dbReference type="GO" id="GO:0016567">
    <property type="term" value="P:protein ubiquitination"/>
    <property type="evidence" value="ECO:0000318"/>
    <property type="project" value="GO_Central"/>
</dbReference>
<dbReference type="GO" id="GO:0005737">
    <property type="term" value="C:cytoplasm"/>
    <property type="evidence" value="ECO:0000318"/>
    <property type="project" value="GO_Central"/>
</dbReference>
<dbReference type="PROSITE" id="PS50053">
    <property type="entry name" value="UBIQUITIN_2"/>
    <property type="match status" value="5"/>
</dbReference>
<gene>
    <name evidence="5" type="ORF">HanXRQr2_Chr01g0038341</name>
</gene>
<dbReference type="InterPro" id="IPR050158">
    <property type="entry name" value="Ubiquitin_ubiquitin-like"/>
</dbReference>
<reference evidence="5" key="2">
    <citation type="submission" date="2020-06" db="EMBL/GenBank/DDBJ databases">
        <title>Helianthus annuus Genome sequencing and assembly Release 2.</title>
        <authorList>
            <person name="Gouzy J."/>
            <person name="Langlade N."/>
            <person name="Munos S."/>
        </authorList>
    </citation>
    <scope>NUCLEOTIDE SEQUENCE</scope>
    <source>
        <tissue evidence="5">Leaves</tissue>
    </source>
</reference>
<dbReference type="InterPro" id="IPR000626">
    <property type="entry name" value="Ubiquitin-like_dom"/>
</dbReference>
<keyword evidence="6" id="KW-1185">Reference proteome</keyword>
<evidence type="ECO:0000313" key="5">
    <source>
        <dbReference type="EMBL" id="KAF5823437.1"/>
    </source>
</evidence>
<reference evidence="5" key="1">
    <citation type="journal article" date="2017" name="Nature">
        <title>The sunflower genome provides insights into oil metabolism, flowering and Asterid evolution.</title>
        <authorList>
            <person name="Badouin H."/>
            <person name="Gouzy J."/>
            <person name="Grassa C.J."/>
            <person name="Murat F."/>
            <person name="Staton S.E."/>
            <person name="Cottret L."/>
            <person name="Lelandais-Briere C."/>
            <person name="Owens G.L."/>
            <person name="Carrere S."/>
            <person name="Mayjonade B."/>
            <person name="Legrand L."/>
            <person name="Gill N."/>
            <person name="Kane N.C."/>
            <person name="Bowers J.E."/>
            <person name="Hubner S."/>
            <person name="Bellec A."/>
            <person name="Berard A."/>
            <person name="Berges H."/>
            <person name="Blanchet N."/>
            <person name="Boniface M.C."/>
            <person name="Brunel D."/>
            <person name="Catrice O."/>
            <person name="Chaidir N."/>
            <person name="Claudel C."/>
            <person name="Donnadieu C."/>
            <person name="Faraut T."/>
            <person name="Fievet G."/>
            <person name="Helmstetter N."/>
            <person name="King M."/>
            <person name="Knapp S.J."/>
            <person name="Lai Z."/>
            <person name="Le Paslier M.C."/>
            <person name="Lippi Y."/>
            <person name="Lorenzon L."/>
            <person name="Mandel J.R."/>
            <person name="Marage G."/>
            <person name="Marchand G."/>
            <person name="Marquand E."/>
            <person name="Bret-Mestries E."/>
            <person name="Morien E."/>
            <person name="Nambeesan S."/>
            <person name="Nguyen T."/>
            <person name="Pegot-Espagnet P."/>
            <person name="Pouilly N."/>
            <person name="Raftis F."/>
            <person name="Sallet E."/>
            <person name="Schiex T."/>
            <person name="Thomas J."/>
            <person name="Vandecasteele C."/>
            <person name="Vares D."/>
            <person name="Vear F."/>
            <person name="Vautrin S."/>
            <person name="Crespi M."/>
            <person name="Mangin B."/>
            <person name="Burke J.M."/>
            <person name="Salse J."/>
            <person name="Munos S."/>
            <person name="Vincourt P."/>
            <person name="Rieseberg L.H."/>
            <person name="Langlade N.B."/>
        </authorList>
    </citation>
    <scope>NUCLEOTIDE SEQUENCE</scope>
    <source>
        <tissue evidence="5">Leaves</tissue>
    </source>
</reference>
<sequence length="461" mass="52017">MTSLKKPNGDDRSGNRKRKNSSDSYFEAEECDEGEIKGKGFSNQRHCFNILLHFVFRRIIISFVWSSHTLMTATGKIISLTVKGSDTIARIKHEIEAEEGIPCRQQELIFDEMILQDTDIIGNLGIEKESTTLKLMRNSKGFMNIFVKTTGSSPTTLSIEVTPSDTIAKVKANAIEKVKAKMLDDRVGKVLIFNDIVLDDNDTLADLNVINGSTLTSIHKSVDLSYMEIFVNIYTGKTISLLVNPTCSIDDVKSMIQSKEGIYYEEQVLIFNELVLEDSGTLFDFHVNRKSTLTLMRRSKGYSESLKIFIKLLTGEIFTHIVKSSDTVRSVKAKIQDKVHIRRHEQELIFNEIILCDDDTLASYNINNESTLTVMRVSPGFMPIFIKTLTGKTITLEVESSDTILNVKTKIQNREGIPPDQQRLVLSIGNTGKLLDQDRLTLADYDVHKESIIHLVLRLRG</sequence>
<proteinExistence type="predicted"/>
<evidence type="ECO:0000256" key="1">
    <source>
        <dbReference type="ARBA" id="ARBA00022499"/>
    </source>
</evidence>
<keyword evidence="1" id="KW-1017">Isopeptide bond</keyword>
<protein>
    <submittedName>
        <fullName evidence="5">Ubiquitin domain-containing protein</fullName>
    </submittedName>
</protein>
<evidence type="ECO:0000313" key="6">
    <source>
        <dbReference type="Proteomes" id="UP000215914"/>
    </source>
</evidence>
<feature type="domain" description="Ubiquitin-like" evidence="4">
    <location>
        <begin position="227"/>
        <end position="302"/>
    </location>
</feature>
<keyword evidence="2" id="KW-0832">Ubl conjugation</keyword>
<evidence type="ECO:0000259" key="4">
    <source>
        <dbReference type="PROSITE" id="PS50053"/>
    </source>
</evidence>
<evidence type="ECO:0000256" key="2">
    <source>
        <dbReference type="ARBA" id="ARBA00022843"/>
    </source>
</evidence>
<dbReference type="PRINTS" id="PR00348">
    <property type="entry name" value="UBIQUITIN"/>
</dbReference>
<dbReference type="SMART" id="SM00213">
    <property type="entry name" value="UBQ"/>
    <property type="match status" value="5"/>
</dbReference>
<dbReference type="SUPFAM" id="SSF54236">
    <property type="entry name" value="Ubiquitin-like"/>
    <property type="match status" value="5"/>
</dbReference>
<dbReference type="EMBL" id="MNCJ02000316">
    <property type="protein sequence ID" value="KAF5823437.1"/>
    <property type="molecule type" value="Genomic_DNA"/>
</dbReference>
<dbReference type="InterPro" id="IPR019956">
    <property type="entry name" value="Ubiquitin_dom"/>
</dbReference>